<feature type="compositionally biased region" description="Polar residues" evidence="7">
    <location>
        <begin position="284"/>
        <end position="306"/>
    </location>
</feature>
<dbReference type="GO" id="GO:0045002">
    <property type="term" value="P:double-strand break repair via single-strand annealing"/>
    <property type="evidence" value="ECO:0007669"/>
    <property type="project" value="InterPro"/>
</dbReference>
<evidence type="ECO:0000256" key="2">
    <source>
        <dbReference type="ARBA" id="ARBA00022763"/>
    </source>
</evidence>
<feature type="compositionally biased region" description="Low complexity" evidence="7">
    <location>
        <begin position="361"/>
        <end position="379"/>
    </location>
</feature>
<dbReference type="STRING" id="177199.A0A420Y989"/>
<name>A0A420Y989_9PEZI</name>
<evidence type="ECO:0000256" key="5">
    <source>
        <dbReference type="ARBA" id="ARBA00023204"/>
    </source>
</evidence>
<evidence type="ECO:0000256" key="1">
    <source>
        <dbReference type="ARBA" id="ARBA00006638"/>
    </source>
</evidence>
<dbReference type="Pfam" id="PF04098">
    <property type="entry name" value="Rad52_Rad22"/>
    <property type="match status" value="1"/>
</dbReference>
<dbReference type="PANTHER" id="PTHR12132:SF1">
    <property type="entry name" value="DNA REPAIR PROTEIN RAD52 HOMOLOG"/>
    <property type="match status" value="1"/>
</dbReference>
<feature type="compositionally biased region" description="Low complexity" evidence="7">
    <location>
        <begin position="332"/>
        <end position="346"/>
    </location>
</feature>
<dbReference type="GO" id="GO:0000730">
    <property type="term" value="P:DNA recombinase assembly"/>
    <property type="evidence" value="ECO:0007669"/>
    <property type="project" value="InterPro"/>
</dbReference>
<keyword evidence="4" id="KW-0233">DNA recombination</keyword>
<dbReference type="Proteomes" id="UP000275385">
    <property type="component" value="Unassembled WGS sequence"/>
</dbReference>
<comment type="caution">
    <text evidence="8">The sequence shown here is derived from an EMBL/GenBank/DDBJ whole genome shotgun (WGS) entry which is preliminary data.</text>
</comment>
<reference evidence="8 9" key="1">
    <citation type="submission" date="2018-08" db="EMBL/GenBank/DDBJ databases">
        <title>Draft genome of the lignicolous fungus Coniochaeta pulveracea.</title>
        <authorList>
            <person name="Borstlap C.J."/>
            <person name="De Witt R.N."/>
            <person name="Botha A."/>
            <person name="Volschenk H."/>
        </authorList>
    </citation>
    <scope>NUCLEOTIDE SEQUENCE [LARGE SCALE GENOMIC DNA]</scope>
    <source>
        <strain evidence="8 9">CAB683</strain>
    </source>
</reference>
<evidence type="ECO:0000313" key="9">
    <source>
        <dbReference type="Proteomes" id="UP000275385"/>
    </source>
</evidence>
<dbReference type="InterPro" id="IPR041247">
    <property type="entry name" value="Rad52_fam"/>
</dbReference>
<keyword evidence="5" id="KW-0234">DNA repair</keyword>
<accession>A0A420Y989</accession>
<feature type="compositionally biased region" description="Polar residues" evidence="7">
    <location>
        <begin position="380"/>
        <end position="399"/>
    </location>
</feature>
<dbReference type="AlphaFoldDB" id="A0A420Y989"/>
<feature type="compositionally biased region" description="Low complexity" evidence="7">
    <location>
        <begin position="269"/>
        <end position="281"/>
    </location>
</feature>
<keyword evidence="2" id="KW-0227">DNA damage</keyword>
<comment type="similarity">
    <text evidence="1">Belongs to the RAD52 family.</text>
</comment>
<evidence type="ECO:0000256" key="3">
    <source>
        <dbReference type="ARBA" id="ARBA00023125"/>
    </source>
</evidence>
<feature type="compositionally biased region" description="Polar residues" evidence="7">
    <location>
        <begin position="318"/>
        <end position="328"/>
    </location>
</feature>
<dbReference type="NCBIfam" id="TIGR00607">
    <property type="entry name" value="rad52"/>
    <property type="match status" value="1"/>
</dbReference>
<dbReference type="InterPro" id="IPR042525">
    <property type="entry name" value="Rad52_Rad59_Rad22_sf"/>
</dbReference>
<sequence length="597" mass="63499">MPAPGNQHASNIANPFAEGENRISEYTATQIATLQSRLEKQLGPEYLSSRSGPSGQKVHYITAEKCIQLANEVFGFNGWSSSIQNIQVDFVEEHPQTLKVSLGLSVIVRVTLRDGTYHEDIGYGHMENCKGKAAAFEKAKKEGTTDALKRALRNFGNVLGNCIYDKAYLAKVSKMKVEPTKFDEQNLHRHGDFTRTETIKKEAAAAEAAKKANEESQVLDSYDDIFAEFDEVDFTVADDDGHPDEVVLTDADRSTLNENRVPNQPAPQPAAMQPPTRPMARTASEGSNYRNRSGAPQTPNQQQAPRPNQFPGGAQFNGAHNQPNNQVQRPVGQQLNQNRQQPQQNNGGAGNHVNRPQPQQNNTGYNNNSNKNRSNGYNGTNSGTATQPNTTSSGSSNQTPQQPANPNPPPPQAVPEGTTVGFFSARAVKEIPEDKLATGAVLAPQPAMAFNPRADSPSIRKTPGIDHTKSKPVGRGLTHVQPKPTSTQEAAIGAAGGLGGARPAAVRPANVVNPQFDTTRRIGAPGGPGSPLANRGQYRPPTVLKRPTPGDGGAVGGGVGLGRAPLSDVSNNAGGVAIMGVGRGTATGPDVKRQKMG</sequence>
<keyword evidence="9" id="KW-1185">Reference proteome</keyword>
<feature type="region of interest" description="Disordered" evidence="7">
    <location>
        <begin position="236"/>
        <end position="418"/>
    </location>
</feature>
<evidence type="ECO:0000256" key="4">
    <source>
        <dbReference type="ARBA" id="ARBA00023172"/>
    </source>
</evidence>
<evidence type="ECO:0000256" key="6">
    <source>
        <dbReference type="ARBA" id="ARBA00077224"/>
    </source>
</evidence>
<keyword evidence="3" id="KW-0238">DNA-binding</keyword>
<evidence type="ECO:0000256" key="7">
    <source>
        <dbReference type="SAM" id="MobiDB-lite"/>
    </source>
</evidence>
<feature type="compositionally biased region" description="Basic and acidic residues" evidence="7">
    <location>
        <begin position="239"/>
        <end position="255"/>
    </location>
</feature>
<dbReference type="SUPFAM" id="SSF54768">
    <property type="entry name" value="dsRNA-binding domain-like"/>
    <property type="match status" value="1"/>
</dbReference>
<dbReference type="GO" id="GO:0005634">
    <property type="term" value="C:nucleus"/>
    <property type="evidence" value="ECO:0007669"/>
    <property type="project" value="InterPro"/>
</dbReference>
<dbReference type="OrthoDB" id="206565at2759"/>
<gene>
    <name evidence="8" type="primary">RAD52</name>
    <name evidence="8" type="ORF">DL546_007522</name>
</gene>
<organism evidence="8 9">
    <name type="scientific">Coniochaeta pulveracea</name>
    <dbReference type="NCBI Taxonomy" id="177199"/>
    <lineage>
        <taxon>Eukaryota</taxon>
        <taxon>Fungi</taxon>
        <taxon>Dikarya</taxon>
        <taxon>Ascomycota</taxon>
        <taxon>Pezizomycotina</taxon>
        <taxon>Sordariomycetes</taxon>
        <taxon>Sordariomycetidae</taxon>
        <taxon>Coniochaetales</taxon>
        <taxon>Coniochaetaceae</taxon>
        <taxon>Coniochaeta</taxon>
    </lineage>
</organism>
<dbReference type="FunFam" id="3.30.390.80:FF:000001">
    <property type="entry name" value="DNA repair protein RAD52 homolog"/>
    <property type="match status" value="1"/>
</dbReference>
<dbReference type="InterPro" id="IPR007232">
    <property type="entry name" value="Rad52_Rad59_Rad22"/>
</dbReference>
<feature type="region of interest" description="Disordered" evidence="7">
    <location>
        <begin position="517"/>
        <end position="559"/>
    </location>
</feature>
<feature type="compositionally biased region" description="Gly residues" evidence="7">
    <location>
        <begin position="550"/>
        <end position="559"/>
    </location>
</feature>
<dbReference type="GO" id="GO:0006312">
    <property type="term" value="P:mitotic recombination"/>
    <property type="evidence" value="ECO:0007669"/>
    <property type="project" value="TreeGrafter"/>
</dbReference>
<feature type="compositionally biased region" description="Pro residues" evidence="7">
    <location>
        <begin position="403"/>
        <end position="413"/>
    </location>
</feature>
<evidence type="ECO:0000313" key="8">
    <source>
        <dbReference type="EMBL" id="RKU44441.1"/>
    </source>
</evidence>
<dbReference type="PANTHER" id="PTHR12132">
    <property type="entry name" value="DNA REPAIR AND RECOMBINATION PROTEIN RAD52, RAD59"/>
    <property type="match status" value="1"/>
</dbReference>
<dbReference type="GO" id="GO:0003697">
    <property type="term" value="F:single-stranded DNA binding"/>
    <property type="evidence" value="ECO:0007669"/>
    <property type="project" value="UniProtKB-ARBA"/>
</dbReference>
<dbReference type="Gene3D" id="3.30.390.80">
    <property type="entry name" value="DNA repair protein Rad52/59/22"/>
    <property type="match status" value="1"/>
</dbReference>
<proteinExistence type="inferred from homology"/>
<feature type="region of interest" description="Disordered" evidence="7">
    <location>
        <begin position="448"/>
        <end position="486"/>
    </location>
</feature>
<dbReference type="InterPro" id="IPR004585">
    <property type="entry name" value="DNA_recomb/repair_Rad52"/>
</dbReference>
<dbReference type="EMBL" id="QVQW01000031">
    <property type="protein sequence ID" value="RKU44441.1"/>
    <property type="molecule type" value="Genomic_DNA"/>
</dbReference>
<protein>
    <recommendedName>
        <fullName evidence="6">RAD52 homolog</fullName>
    </recommendedName>
</protein>